<dbReference type="AlphaFoldDB" id="A0A101M156"/>
<keyword evidence="1" id="KW-0496">Mitochondrion</keyword>
<name>A0A101M156_PICGL</name>
<sequence length="88" mass="9945">MKFLRFPLTPICECNRGVRFIRLDCFLCMSLCVSMVLSLRAGVRCMISTQLSSGSLSDRRIHNLWLCVSLCLSIKSVVPFRSHACLCT</sequence>
<evidence type="ECO:0000313" key="1">
    <source>
        <dbReference type="EMBL" id="KUM49126.1"/>
    </source>
</evidence>
<geneLocation type="mitochondrion" evidence="1"/>
<proteinExistence type="predicted"/>
<dbReference type="EMBL" id="LKAM01000003">
    <property type="protein sequence ID" value="KUM49126.1"/>
    <property type="molecule type" value="Genomic_DNA"/>
</dbReference>
<accession>A0A101M156</accession>
<protein>
    <submittedName>
        <fullName evidence="1">Uncharacterized protein</fullName>
    </submittedName>
</protein>
<comment type="caution">
    <text evidence="1">The sequence shown here is derived from an EMBL/GenBank/DDBJ whole genome shotgun (WGS) entry which is preliminary data.</text>
</comment>
<organism evidence="1">
    <name type="scientific">Picea glauca</name>
    <name type="common">White spruce</name>
    <name type="synonym">Pinus glauca</name>
    <dbReference type="NCBI Taxonomy" id="3330"/>
    <lineage>
        <taxon>Eukaryota</taxon>
        <taxon>Viridiplantae</taxon>
        <taxon>Streptophyta</taxon>
        <taxon>Embryophyta</taxon>
        <taxon>Tracheophyta</taxon>
        <taxon>Spermatophyta</taxon>
        <taxon>Pinopsida</taxon>
        <taxon>Pinidae</taxon>
        <taxon>Conifers I</taxon>
        <taxon>Pinales</taxon>
        <taxon>Pinaceae</taxon>
        <taxon>Picea</taxon>
    </lineage>
</organism>
<gene>
    <name evidence="1" type="ORF">ABT39_MTgene3675</name>
</gene>
<reference evidence="1" key="1">
    <citation type="journal article" date="2015" name="Genome Biol. Evol.">
        <title>Organellar Genomes of White Spruce (Picea glauca): Assembly and Annotation.</title>
        <authorList>
            <person name="Jackman S.D."/>
            <person name="Warren R.L."/>
            <person name="Gibb E.A."/>
            <person name="Vandervalk B.P."/>
            <person name="Mohamadi H."/>
            <person name="Chu J."/>
            <person name="Raymond A."/>
            <person name="Pleasance S."/>
            <person name="Coope R."/>
            <person name="Wildung M.R."/>
            <person name="Ritland C.E."/>
            <person name="Bousquet J."/>
            <person name="Jones S.J."/>
            <person name="Bohlmann J."/>
            <person name="Birol I."/>
        </authorList>
    </citation>
    <scope>NUCLEOTIDE SEQUENCE [LARGE SCALE GENOMIC DNA]</scope>
    <source>
        <tissue evidence="1">Flushing bud</tissue>
    </source>
</reference>